<gene>
    <name evidence="2" type="ORF">SAMN02982989_3441</name>
</gene>
<protein>
    <submittedName>
        <fullName evidence="2">Uncharacterized protein</fullName>
    </submittedName>
</protein>
<evidence type="ECO:0000313" key="2">
    <source>
        <dbReference type="EMBL" id="SMF66136.1"/>
    </source>
</evidence>
<dbReference type="RefSeq" id="WP_085424141.1">
    <property type="nucleotide sequence ID" value="NZ_FXAF01000011.1"/>
</dbReference>
<keyword evidence="3" id="KW-1185">Reference proteome</keyword>
<keyword evidence="1" id="KW-1133">Transmembrane helix</keyword>
<dbReference type="AlphaFoldDB" id="A0A1X7G905"/>
<keyword evidence="1" id="KW-0812">Transmembrane</keyword>
<dbReference type="EMBL" id="FXAF01000011">
    <property type="protein sequence ID" value="SMF66136.1"/>
    <property type="molecule type" value="Genomic_DNA"/>
</dbReference>
<dbReference type="Proteomes" id="UP000192903">
    <property type="component" value="Unassembled WGS sequence"/>
</dbReference>
<evidence type="ECO:0000256" key="1">
    <source>
        <dbReference type="SAM" id="Phobius"/>
    </source>
</evidence>
<dbReference type="OrthoDB" id="8447732at2"/>
<proteinExistence type="predicted"/>
<feature type="transmembrane region" description="Helical" evidence="1">
    <location>
        <begin position="59"/>
        <end position="79"/>
    </location>
</feature>
<organism evidence="2 3">
    <name type="scientific">Xaviernesmea oryzae</name>
    <dbReference type="NCBI Taxonomy" id="464029"/>
    <lineage>
        <taxon>Bacteria</taxon>
        <taxon>Pseudomonadati</taxon>
        <taxon>Pseudomonadota</taxon>
        <taxon>Alphaproteobacteria</taxon>
        <taxon>Hyphomicrobiales</taxon>
        <taxon>Rhizobiaceae</taxon>
        <taxon>Rhizobium/Agrobacterium group</taxon>
        <taxon>Xaviernesmea</taxon>
    </lineage>
</organism>
<accession>A0A1X7G905</accession>
<sequence length="87" mass="9802">MDAADIRTRVVALEHGRTEDRQRLTALEVWKQQTEISGAKLDVRFEEMGKRLNRIDTNLSRLMWLFIGGIVAGIVAFMLKGGFSLPG</sequence>
<reference evidence="3" key="1">
    <citation type="submission" date="2017-04" db="EMBL/GenBank/DDBJ databases">
        <authorList>
            <person name="Varghese N."/>
            <person name="Submissions S."/>
        </authorList>
    </citation>
    <scope>NUCLEOTIDE SEQUENCE [LARGE SCALE GENOMIC DNA]</scope>
    <source>
        <strain evidence="3">B4P</strain>
    </source>
</reference>
<evidence type="ECO:0000313" key="3">
    <source>
        <dbReference type="Proteomes" id="UP000192903"/>
    </source>
</evidence>
<name>A0A1X7G905_9HYPH</name>
<keyword evidence="1" id="KW-0472">Membrane</keyword>